<dbReference type="Proteomes" id="UP000596742">
    <property type="component" value="Unassembled WGS sequence"/>
</dbReference>
<dbReference type="PANTHER" id="PTHR30336">
    <property type="entry name" value="INNER MEMBRANE PROTEIN, PROBABLE PERMEASE"/>
    <property type="match status" value="1"/>
</dbReference>
<feature type="signal peptide" evidence="1">
    <location>
        <begin position="1"/>
        <end position="25"/>
    </location>
</feature>
<feature type="chain" id="PRO_5032856377" description="DUF218 domain-containing protein" evidence="1">
    <location>
        <begin position="26"/>
        <end position="215"/>
    </location>
</feature>
<proteinExistence type="predicted"/>
<gene>
    <name evidence="2" type="ORF">MGAL_10B085867</name>
</gene>
<reference evidence="2" key="1">
    <citation type="submission" date="2018-11" db="EMBL/GenBank/DDBJ databases">
        <authorList>
            <person name="Alioto T."/>
            <person name="Alioto T."/>
        </authorList>
    </citation>
    <scope>NUCLEOTIDE SEQUENCE</scope>
</reference>
<comment type="caution">
    <text evidence="2">The sequence shown here is derived from an EMBL/GenBank/DDBJ whole genome shotgun (WGS) entry which is preliminary data.</text>
</comment>
<keyword evidence="3" id="KW-1185">Reference proteome</keyword>
<dbReference type="Gene3D" id="3.40.50.620">
    <property type="entry name" value="HUPs"/>
    <property type="match status" value="1"/>
</dbReference>
<name>A0A8B6HMG2_MYTGA</name>
<dbReference type="InterPro" id="IPR014729">
    <property type="entry name" value="Rossmann-like_a/b/a_fold"/>
</dbReference>
<dbReference type="PANTHER" id="PTHR30336:SF20">
    <property type="entry name" value="DUF218 DOMAIN-CONTAINING PROTEIN"/>
    <property type="match status" value="1"/>
</dbReference>
<evidence type="ECO:0000256" key="1">
    <source>
        <dbReference type="SAM" id="SignalP"/>
    </source>
</evidence>
<organism evidence="2 3">
    <name type="scientific">Mytilus galloprovincialis</name>
    <name type="common">Mediterranean mussel</name>
    <dbReference type="NCBI Taxonomy" id="29158"/>
    <lineage>
        <taxon>Eukaryota</taxon>
        <taxon>Metazoa</taxon>
        <taxon>Spiralia</taxon>
        <taxon>Lophotrochozoa</taxon>
        <taxon>Mollusca</taxon>
        <taxon>Bivalvia</taxon>
        <taxon>Autobranchia</taxon>
        <taxon>Pteriomorphia</taxon>
        <taxon>Mytilida</taxon>
        <taxon>Mytiloidea</taxon>
        <taxon>Mytilidae</taxon>
        <taxon>Mytilinae</taxon>
        <taxon>Mytilus</taxon>
    </lineage>
</organism>
<keyword evidence="1" id="KW-0732">Signal</keyword>
<sequence length="215" mass="24913">MHVKWPGNYTLTGYCTFVLLSVCFGAKDHCPVIPSVHIDAALKIWNYLRIDDRPVKSDMIIALGSYDVRVAERAAELWHDRYAEYILFSGKSGNLTRGENIRFSYRLLLNRNSLPRDVILVQKPYMERRKLATFQKQWPGSIGKLYVTSPQITLLNYPNSEEVDLDDVITIVISDMQILDSYAKLGYQTFQRIPDDFWSAYNILHRSGTYNEHQV</sequence>
<protein>
    <recommendedName>
        <fullName evidence="4">DUF218 domain-containing protein</fullName>
    </recommendedName>
</protein>
<dbReference type="GO" id="GO:0005886">
    <property type="term" value="C:plasma membrane"/>
    <property type="evidence" value="ECO:0007669"/>
    <property type="project" value="TreeGrafter"/>
</dbReference>
<dbReference type="EMBL" id="UYJE01010263">
    <property type="protein sequence ID" value="VDI81481.1"/>
    <property type="molecule type" value="Genomic_DNA"/>
</dbReference>
<evidence type="ECO:0000313" key="2">
    <source>
        <dbReference type="EMBL" id="VDI81481.1"/>
    </source>
</evidence>
<evidence type="ECO:0008006" key="4">
    <source>
        <dbReference type="Google" id="ProtNLM"/>
    </source>
</evidence>
<dbReference type="InterPro" id="IPR051599">
    <property type="entry name" value="Cell_Envelope_Assoc"/>
</dbReference>
<dbReference type="OrthoDB" id="17725at2759"/>
<accession>A0A8B6HMG2</accession>
<dbReference type="AlphaFoldDB" id="A0A8B6HMG2"/>
<evidence type="ECO:0000313" key="3">
    <source>
        <dbReference type="Proteomes" id="UP000596742"/>
    </source>
</evidence>